<keyword evidence="7" id="KW-1185">Reference proteome</keyword>
<dbReference type="PANTHER" id="PTHR11579:SF18">
    <property type="entry name" value="PROTEIN-L-ISOASPARTATE O-METHYLTRANSFERASE"/>
    <property type="match status" value="1"/>
</dbReference>
<dbReference type="InterPro" id="IPR029063">
    <property type="entry name" value="SAM-dependent_MTases_sf"/>
</dbReference>
<dbReference type="InterPro" id="IPR000682">
    <property type="entry name" value="PCMT"/>
</dbReference>
<evidence type="ECO:0000256" key="3">
    <source>
        <dbReference type="ARBA" id="ARBA00030757"/>
    </source>
</evidence>
<dbReference type="Gene3D" id="3.40.50.150">
    <property type="entry name" value="Vaccinia Virus protein VP39"/>
    <property type="match status" value="1"/>
</dbReference>
<dbReference type="EMBL" id="SMAH01000001">
    <property type="protein sequence ID" value="TCS99770.1"/>
    <property type="molecule type" value="Genomic_DNA"/>
</dbReference>
<sequence length="230" mass="25369">MSATAFDFEKARFNMIEQQIRPWEVLDARVLALLGQLKREHFVPEAYRALALADLEIPLSQPAVEGECMLAPKVEARTLQELDLQPQHNVLEIGAGSGYMAALMGRLAQQVLTLEINPRLADMARHNLARAGLDNVRVKTADAAAHRFAACVDAAPYDVIVLSGGVAEVPTDLLELLRVGGRLFAFVGDEVVMRATVVTRASEAGYHSAQPWDIVVPRLRNFPEPTRFQF</sequence>
<comment type="similarity">
    <text evidence="1">Belongs to the methyltransferase superfamily. L-isoaspartyl/D-aspartyl protein methyltransferase family.</text>
</comment>
<comment type="caution">
    <text evidence="4">The sequence shown here is derived from an EMBL/GenBank/DDBJ whole genome shotgun (WGS) entry which is preliminary data.</text>
</comment>
<dbReference type="GO" id="GO:0005737">
    <property type="term" value="C:cytoplasm"/>
    <property type="evidence" value="ECO:0007669"/>
    <property type="project" value="TreeGrafter"/>
</dbReference>
<dbReference type="GO" id="GO:0032259">
    <property type="term" value="P:methylation"/>
    <property type="evidence" value="ECO:0007669"/>
    <property type="project" value="UniProtKB-KW"/>
</dbReference>
<dbReference type="CDD" id="cd02440">
    <property type="entry name" value="AdoMet_MTases"/>
    <property type="match status" value="1"/>
</dbReference>
<name>A0A4R3LJ19_9BURK</name>
<dbReference type="GO" id="GO:0004719">
    <property type="term" value="F:protein-L-isoaspartate (D-aspartate) O-methyltransferase activity"/>
    <property type="evidence" value="ECO:0007669"/>
    <property type="project" value="InterPro"/>
</dbReference>
<evidence type="ECO:0000313" key="7">
    <source>
        <dbReference type="Proteomes" id="UP000315577"/>
    </source>
</evidence>
<evidence type="ECO:0000256" key="2">
    <source>
        <dbReference type="ARBA" id="ARBA00013346"/>
    </source>
</evidence>
<accession>A0A4R3LJ19</accession>
<dbReference type="RefSeq" id="WP_132961247.1">
    <property type="nucleotide sequence ID" value="NZ_DAIPFN010000012.1"/>
</dbReference>
<keyword evidence="4" id="KW-0489">Methyltransferase</keyword>
<proteinExistence type="inferred from homology"/>
<protein>
    <recommendedName>
        <fullName evidence="2">Protein-L-isoaspartate O-methyltransferase</fullName>
    </recommendedName>
    <alternativeName>
        <fullName evidence="3">Protein L-isoaspartyl methyltransferase</fullName>
    </alternativeName>
</protein>
<reference evidence="4 6" key="1">
    <citation type="submission" date="2019-03" db="EMBL/GenBank/DDBJ databases">
        <title>Genomic Encyclopedia of Type Strains, Phase IV (KMG-IV): sequencing the most valuable type-strain genomes for metagenomic binning, comparative biology and taxonomic classification.</title>
        <authorList>
            <person name="Goeker M."/>
        </authorList>
    </citation>
    <scope>NUCLEOTIDE SEQUENCE [LARGE SCALE GENOMIC DNA]</scope>
    <source>
        <strain evidence="4 6">DSM 12034</strain>
    </source>
</reference>
<evidence type="ECO:0000313" key="4">
    <source>
        <dbReference type="EMBL" id="TCS99770.1"/>
    </source>
</evidence>
<keyword evidence="4" id="KW-0808">Transferase</keyword>
<dbReference type="AlphaFoldDB" id="A0A4R3LJ19"/>
<evidence type="ECO:0000313" key="6">
    <source>
        <dbReference type="Proteomes" id="UP000295536"/>
    </source>
</evidence>
<dbReference type="Pfam" id="PF01135">
    <property type="entry name" value="PCMT"/>
    <property type="match status" value="1"/>
</dbReference>
<dbReference type="OrthoDB" id="9810066at2"/>
<dbReference type="PANTHER" id="PTHR11579">
    <property type="entry name" value="PROTEIN-L-ISOASPARTATE O-METHYLTRANSFERASE"/>
    <property type="match status" value="1"/>
</dbReference>
<evidence type="ECO:0000313" key="5">
    <source>
        <dbReference type="EMBL" id="TSE23155.1"/>
    </source>
</evidence>
<evidence type="ECO:0000256" key="1">
    <source>
        <dbReference type="ARBA" id="ARBA00005369"/>
    </source>
</evidence>
<dbReference type="Proteomes" id="UP000295536">
    <property type="component" value="Unassembled WGS sequence"/>
</dbReference>
<reference evidence="5 7" key="2">
    <citation type="submission" date="2019-07" db="EMBL/GenBank/DDBJ databases">
        <title>Tepidimonas ignava SPS-1037 draft genome.</title>
        <authorList>
            <person name="Da Costa M.S."/>
            <person name="Froufe H.J.C."/>
            <person name="Egas C."/>
            <person name="Albuquerque L."/>
        </authorList>
    </citation>
    <scope>NUCLEOTIDE SEQUENCE [LARGE SCALE GENOMIC DNA]</scope>
    <source>
        <strain evidence="5 7">SPS-1037</strain>
    </source>
</reference>
<dbReference type="SUPFAM" id="SSF53335">
    <property type="entry name" value="S-adenosyl-L-methionine-dependent methyltransferases"/>
    <property type="match status" value="1"/>
</dbReference>
<dbReference type="EMBL" id="VJNC01000003">
    <property type="protein sequence ID" value="TSE23155.1"/>
    <property type="molecule type" value="Genomic_DNA"/>
</dbReference>
<organism evidence="4 6">
    <name type="scientific">Tepidimonas ignava</name>
    <dbReference type="NCBI Taxonomy" id="114249"/>
    <lineage>
        <taxon>Bacteria</taxon>
        <taxon>Pseudomonadati</taxon>
        <taxon>Pseudomonadota</taxon>
        <taxon>Betaproteobacteria</taxon>
        <taxon>Burkholderiales</taxon>
        <taxon>Tepidimonas</taxon>
    </lineage>
</organism>
<dbReference type="Proteomes" id="UP000315577">
    <property type="component" value="Unassembled WGS sequence"/>
</dbReference>
<gene>
    <name evidence="5" type="primary">pcm_1</name>
    <name evidence="4" type="ORF">EDC36_10137</name>
    <name evidence="5" type="ORF">Tigna_00529</name>
</gene>